<dbReference type="AlphaFoldDB" id="A0A1Y2G957"/>
<dbReference type="SMART" id="SM00355">
    <property type="entry name" value="ZnF_C2H2"/>
    <property type="match status" value="3"/>
</dbReference>
<gene>
    <name evidence="3" type="ORF">BCR41DRAFT_401512</name>
</gene>
<dbReference type="Proteomes" id="UP000193648">
    <property type="component" value="Unassembled WGS sequence"/>
</dbReference>
<feature type="compositionally biased region" description="Polar residues" evidence="1">
    <location>
        <begin position="230"/>
        <end position="239"/>
    </location>
</feature>
<proteinExistence type="predicted"/>
<dbReference type="RefSeq" id="XP_021876167.1">
    <property type="nucleotide sequence ID" value="XM_022029225.1"/>
</dbReference>
<dbReference type="PROSITE" id="PS00028">
    <property type="entry name" value="ZINC_FINGER_C2H2_1"/>
    <property type="match status" value="1"/>
</dbReference>
<dbReference type="GeneID" id="33571068"/>
<organism evidence="3 4">
    <name type="scientific">Lobosporangium transversale</name>
    <dbReference type="NCBI Taxonomy" id="64571"/>
    <lineage>
        <taxon>Eukaryota</taxon>
        <taxon>Fungi</taxon>
        <taxon>Fungi incertae sedis</taxon>
        <taxon>Mucoromycota</taxon>
        <taxon>Mortierellomycotina</taxon>
        <taxon>Mortierellomycetes</taxon>
        <taxon>Mortierellales</taxon>
        <taxon>Mortierellaceae</taxon>
        <taxon>Lobosporangium</taxon>
    </lineage>
</organism>
<keyword evidence="4" id="KW-1185">Reference proteome</keyword>
<feature type="region of interest" description="Disordered" evidence="1">
    <location>
        <begin position="226"/>
        <end position="259"/>
    </location>
</feature>
<sequence length="407" mass="46957">MDIDIDIATFEPNSDSCSSTANRRENNNSVELIVDSELSTNLLSFPRKRPLRYDDPFFQEGTFEYKAAWLRLEDTNAYIPNITSEEEEENDKNKTLSLASQVCYHDRCHGEQIFSSVVAYEHHYETNHRHICQSCRKSFPGEKWLDLHIHEVHDVLIKIRRERGEKTYQCFVEGCDRLCSTPVKRRRHLIDKHHYPKWFNFDLVLTGVIPFNERMRQLHKEQALWKSRAQPRQQQINDVQKSDHHQQQHRRKKDHNLNEKGIAGSMDIETHSLTVNGASRKPQSSSIELSLPSSSTPSKCGLTRVNIITTGLVPKTKAFRQYRSPQTNMAATVRQRDVVMHDQDMATDIIHTSAAKNIAAPVPITTAITMHGSEDKIDMEIDSLQKSMARLMIPRSVANKMRSSNQK</sequence>
<evidence type="ECO:0000313" key="3">
    <source>
        <dbReference type="EMBL" id="ORZ01870.1"/>
    </source>
</evidence>
<dbReference type="PANTHER" id="PTHR21354">
    <property type="entry name" value="ZINC FINGER PROTEIN 511"/>
    <property type="match status" value="1"/>
</dbReference>
<dbReference type="EMBL" id="MCFF01000063">
    <property type="protein sequence ID" value="ORZ01870.1"/>
    <property type="molecule type" value="Genomic_DNA"/>
</dbReference>
<protein>
    <recommendedName>
        <fullName evidence="2">C2H2-type domain-containing protein</fullName>
    </recommendedName>
</protein>
<evidence type="ECO:0000256" key="1">
    <source>
        <dbReference type="SAM" id="MobiDB-lite"/>
    </source>
</evidence>
<reference evidence="3 4" key="1">
    <citation type="submission" date="2016-07" db="EMBL/GenBank/DDBJ databases">
        <title>Pervasive Adenine N6-methylation of Active Genes in Fungi.</title>
        <authorList>
            <consortium name="DOE Joint Genome Institute"/>
            <person name="Mondo S.J."/>
            <person name="Dannebaum R.O."/>
            <person name="Kuo R.C."/>
            <person name="Labutti K."/>
            <person name="Haridas S."/>
            <person name="Kuo A."/>
            <person name="Salamov A."/>
            <person name="Ahrendt S.R."/>
            <person name="Lipzen A."/>
            <person name="Sullivan W."/>
            <person name="Andreopoulos W.B."/>
            <person name="Clum A."/>
            <person name="Lindquist E."/>
            <person name="Daum C."/>
            <person name="Ramamoorthy G.K."/>
            <person name="Gryganskyi A."/>
            <person name="Culley D."/>
            <person name="Magnuson J.K."/>
            <person name="James T.Y."/>
            <person name="O'Malley M.A."/>
            <person name="Stajich J.E."/>
            <person name="Spatafora J.W."/>
            <person name="Visel A."/>
            <person name="Grigoriev I.V."/>
        </authorList>
    </citation>
    <scope>NUCLEOTIDE SEQUENCE [LARGE SCALE GENOMIC DNA]</scope>
    <source>
        <strain evidence="3 4">NRRL 3116</strain>
    </source>
</reference>
<feature type="domain" description="C2H2-type" evidence="2">
    <location>
        <begin position="132"/>
        <end position="153"/>
    </location>
</feature>
<dbReference type="InterPro" id="IPR013087">
    <property type="entry name" value="Znf_C2H2_type"/>
</dbReference>
<comment type="caution">
    <text evidence="3">The sequence shown here is derived from an EMBL/GenBank/DDBJ whole genome shotgun (WGS) entry which is preliminary data.</text>
</comment>
<evidence type="ECO:0000259" key="2">
    <source>
        <dbReference type="PROSITE" id="PS00028"/>
    </source>
</evidence>
<dbReference type="OrthoDB" id="18440at2759"/>
<name>A0A1Y2G957_9FUNG</name>
<dbReference type="STRING" id="64571.A0A1Y2G957"/>
<accession>A0A1Y2G957</accession>
<dbReference type="InParanoid" id="A0A1Y2G957"/>
<dbReference type="PANTHER" id="PTHR21354:SF0">
    <property type="entry name" value="ZINC FINGER PROTEIN 511"/>
    <property type="match status" value="1"/>
</dbReference>
<dbReference type="InterPro" id="IPR039258">
    <property type="entry name" value="ZNF511"/>
</dbReference>
<evidence type="ECO:0000313" key="4">
    <source>
        <dbReference type="Proteomes" id="UP000193648"/>
    </source>
</evidence>